<evidence type="ECO:0000313" key="2">
    <source>
        <dbReference type="EMBL" id="KAJ2749585.1"/>
    </source>
</evidence>
<proteinExistence type="predicted"/>
<feature type="domain" description="Fungal-type protein kinase" evidence="1">
    <location>
        <begin position="361"/>
        <end position="492"/>
    </location>
</feature>
<reference evidence="2" key="1">
    <citation type="submission" date="2022-07" db="EMBL/GenBank/DDBJ databases">
        <title>Phylogenomic reconstructions and comparative analyses of Kickxellomycotina fungi.</title>
        <authorList>
            <person name="Reynolds N.K."/>
            <person name="Stajich J.E."/>
            <person name="Barry K."/>
            <person name="Grigoriev I.V."/>
            <person name="Crous P."/>
            <person name="Smith M.E."/>
        </authorList>
    </citation>
    <scope>NUCLEOTIDE SEQUENCE</scope>
    <source>
        <strain evidence="2">BCRC 34297</strain>
    </source>
</reference>
<dbReference type="EMBL" id="JANBUH010000751">
    <property type="protein sequence ID" value="KAJ2749585.1"/>
    <property type="molecule type" value="Genomic_DNA"/>
</dbReference>
<accession>A0A9W8GW41</accession>
<dbReference type="InterPro" id="IPR040976">
    <property type="entry name" value="Pkinase_fungal"/>
</dbReference>
<organism evidence="2 3">
    <name type="scientific">Coemansia pectinata</name>
    <dbReference type="NCBI Taxonomy" id="1052879"/>
    <lineage>
        <taxon>Eukaryota</taxon>
        <taxon>Fungi</taxon>
        <taxon>Fungi incertae sedis</taxon>
        <taxon>Zoopagomycota</taxon>
        <taxon>Kickxellomycotina</taxon>
        <taxon>Kickxellomycetes</taxon>
        <taxon>Kickxellales</taxon>
        <taxon>Kickxellaceae</taxon>
        <taxon>Coemansia</taxon>
    </lineage>
</organism>
<dbReference type="OrthoDB" id="5520424at2759"/>
<dbReference type="AlphaFoldDB" id="A0A9W8GW41"/>
<keyword evidence="3" id="KW-1185">Reference proteome</keyword>
<sequence length="493" mass="53857">MNSPNRPATSIQLAKNANTLAGESFSFSTIPGTHYNDVELLLQNTLHRNCDAVRKLATPCDPTVSTMACKLTENIDADLEDTKAKRASIYPAGYWDYKAFAHAECGMFPLSSGVERQVAPAPHAIVANVEIAADSNGLDKAVQLLTAITTELFAGQHNRRFAWELTTSSRTIHAYIFGPDDIWSSTEMDITSAEGRLAFISLLVDWSLCSVDGLGLDPTIRYVIDGSVGDPHLEIDVHEMDESTSQMEKRTYYSKRRVGAADRLFRCHARYLAASTSRETLDTPKFLVKDMWTTSNSDPAGDSCENSVYAALQSMLDSSSKCTGGFSQFASTGLVYLSQGDSFVADSTVTAFVGLPDTTHVCQHRRTVLQWAGNSISAADNPSQVVISIADAMTALNAAYVKCKILHGNISDRAILFRETAATVKGVLAGLDYAPHADDSTVKAPELSVFQSIRILEHLAEPGTRCVRSREYGQAPNTRLDDWESMFYVICML</sequence>
<name>A0A9W8GW41_9FUNG</name>
<dbReference type="Pfam" id="PF17667">
    <property type="entry name" value="Pkinase_fungal"/>
    <property type="match status" value="2"/>
</dbReference>
<evidence type="ECO:0000259" key="1">
    <source>
        <dbReference type="Pfam" id="PF17667"/>
    </source>
</evidence>
<feature type="domain" description="Fungal-type protein kinase" evidence="1">
    <location>
        <begin position="127"/>
        <end position="298"/>
    </location>
</feature>
<evidence type="ECO:0000313" key="3">
    <source>
        <dbReference type="Proteomes" id="UP001140011"/>
    </source>
</evidence>
<feature type="non-terminal residue" evidence="2">
    <location>
        <position position="493"/>
    </location>
</feature>
<dbReference type="Proteomes" id="UP001140011">
    <property type="component" value="Unassembled WGS sequence"/>
</dbReference>
<comment type="caution">
    <text evidence="2">The sequence shown here is derived from an EMBL/GenBank/DDBJ whole genome shotgun (WGS) entry which is preliminary data.</text>
</comment>
<gene>
    <name evidence="2" type="ORF">GGI19_005584</name>
</gene>
<protein>
    <recommendedName>
        <fullName evidence="1">Fungal-type protein kinase domain-containing protein</fullName>
    </recommendedName>
</protein>